<evidence type="ECO:0000313" key="1">
    <source>
        <dbReference type="EMBL" id="OAF69113.1"/>
    </source>
</evidence>
<sequence>MELNYNKIKKFQNSLRRDANQCEQFTQTTVPNSKQIDVSISQTHILENTIKSLENQLKLNLKNQSEYEKLKLNYEKNFKESKDEQDVIKNENVTN</sequence>
<dbReference type="Proteomes" id="UP000078046">
    <property type="component" value="Unassembled WGS sequence"/>
</dbReference>
<proteinExistence type="predicted"/>
<protein>
    <submittedName>
        <fullName evidence="1">Uncharacterized protein</fullName>
    </submittedName>
</protein>
<evidence type="ECO:0000313" key="2">
    <source>
        <dbReference type="Proteomes" id="UP000078046"/>
    </source>
</evidence>
<name>A0A177B640_9BILA</name>
<dbReference type="EMBL" id="LWCA01000332">
    <property type="protein sequence ID" value="OAF69113.1"/>
    <property type="molecule type" value="Genomic_DNA"/>
</dbReference>
<organism evidence="1 2">
    <name type="scientific">Intoshia linei</name>
    <dbReference type="NCBI Taxonomy" id="1819745"/>
    <lineage>
        <taxon>Eukaryota</taxon>
        <taxon>Metazoa</taxon>
        <taxon>Spiralia</taxon>
        <taxon>Lophotrochozoa</taxon>
        <taxon>Mesozoa</taxon>
        <taxon>Orthonectida</taxon>
        <taxon>Rhopaluridae</taxon>
        <taxon>Intoshia</taxon>
    </lineage>
</organism>
<accession>A0A177B640</accession>
<comment type="caution">
    <text evidence="1">The sequence shown here is derived from an EMBL/GenBank/DDBJ whole genome shotgun (WGS) entry which is preliminary data.</text>
</comment>
<gene>
    <name evidence="1" type="ORF">A3Q56_03141</name>
</gene>
<dbReference type="AlphaFoldDB" id="A0A177B640"/>
<reference evidence="1 2" key="1">
    <citation type="submission" date="2016-04" db="EMBL/GenBank/DDBJ databases">
        <title>The genome of Intoshia linei affirms orthonectids as highly simplified spiralians.</title>
        <authorList>
            <person name="Mikhailov K.V."/>
            <person name="Slusarev G.S."/>
            <person name="Nikitin M.A."/>
            <person name="Logacheva M.D."/>
            <person name="Penin A."/>
            <person name="Aleoshin V."/>
            <person name="Panchin Y.V."/>
        </authorList>
    </citation>
    <scope>NUCLEOTIDE SEQUENCE [LARGE SCALE GENOMIC DNA]</scope>
    <source>
        <strain evidence="1">Intl2013</strain>
        <tissue evidence="1">Whole animal</tissue>
    </source>
</reference>
<keyword evidence="2" id="KW-1185">Reference proteome</keyword>